<feature type="region of interest" description="Disordered" evidence="1">
    <location>
        <begin position="1"/>
        <end position="34"/>
    </location>
</feature>
<evidence type="ECO:0000313" key="3">
    <source>
        <dbReference type="Proteomes" id="UP001345691"/>
    </source>
</evidence>
<sequence length="685" mass="76101">MPRPRATAVTATTTNGTTAATNADTDGADANEQSKPCWKDRLTEQQLTRKRVADRRLVRESRSRARKTIVVLQERIDALCSQQPDRLITDLMQEIAVLEKDKSALRDRLQTIYLAGGLSRDETDDMISRLDSSNTISVGDCQQESTITVATAIPRTTATATAVRTELDVQHEPSPPNSGTCAQSVDPVIALDQRMAFPDSPSPFPGIHANMDQTNCVVNFGDDEFLESIMVWKASQSKANDVFELASQLFHIDQGPSSLTRTRLAVLASTSSVLTLLIDDLHSPQSACNFPALCGASLPPASSQKGVSHLKRELTICAFEAVRPWCYSSTAAKVTMFWALYRILTLLVFPTPKNLLKCPVWYRPLLVQMWQPHPSFVDFIPWPRIRAHLVNDWESYRRRNLFSAFVENFDLDNAAEYRSRSLLRVSLNESELELDPQAERWFHDLSCLRMRRSFVERFPEFLHFVHVLDTNNDRGATKVTTSSNLIALRHPEEFPQNFASSRADDRRSPAQSKVPTMNPLDPHLLRQDYIPPAEKNVTPTEFTAEPKQSSKDLGGGTAGLTADGRMNHNPGDKQSNYGSCSTLHTLPDDTTSSRVPSMVLHGPGSGAMMGCTATETGFAQSCDGQLSNARPDDAKCHDAQSHDAPVFGDVFNGYHVDPSLIQWDFSAPWSMQFEDSKLGDLVFSV</sequence>
<dbReference type="EMBL" id="JAVRRF010000064">
    <property type="protein sequence ID" value="KAK5048143.1"/>
    <property type="molecule type" value="Genomic_DNA"/>
</dbReference>
<accession>A0ABR0IV05</accession>
<organism evidence="2 3">
    <name type="scientific">Exophiala sideris</name>
    <dbReference type="NCBI Taxonomy" id="1016849"/>
    <lineage>
        <taxon>Eukaryota</taxon>
        <taxon>Fungi</taxon>
        <taxon>Dikarya</taxon>
        <taxon>Ascomycota</taxon>
        <taxon>Pezizomycotina</taxon>
        <taxon>Eurotiomycetes</taxon>
        <taxon>Chaetothyriomycetidae</taxon>
        <taxon>Chaetothyriales</taxon>
        <taxon>Herpotrichiellaceae</taxon>
        <taxon>Exophiala</taxon>
    </lineage>
</organism>
<dbReference type="InterPro" id="IPR021833">
    <property type="entry name" value="DUF3425"/>
</dbReference>
<protein>
    <recommendedName>
        <fullName evidence="4">BZIP domain-containing protein</fullName>
    </recommendedName>
</protein>
<keyword evidence="3" id="KW-1185">Reference proteome</keyword>
<dbReference type="Pfam" id="PF11905">
    <property type="entry name" value="DUF3425"/>
    <property type="match status" value="1"/>
</dbReference>
<reference evidence="2 3" key="1">
    <citation type="submission" date="2023-08" db="EMBL/GenBank/DDBJ databases">
        <title>Black Yeasts Isolated from many extreme environments.</title>
        <authorList>
            <person name="Coleine C."/>
            <person name="Stajich J.E."/>
            <person name="Selbmann L."/>
        </authorList>
    </citation>
    <scope>NUCLEOTIDE SEQUENCE [LARGE SCALE GENOMIC DNA]</scope>
    <source>
        <strain evidence="2 3">CCFEE 6328</strain>
    </source>
</reference>
<feature type="region of interest" description="Disordered" evidence="1">
    <location>
        <begin position="539"/>
        <end position="594"/>
    </location>
</feature>
<comment type="caution">
    <text evidence="2">The sequence shown here is derived from an EMBL/GenBank/DDBJ whole genome shotgun (WGS) entry which is preliminary data.</text>
</comment>
<evidence type="ECO:0008006" key="4">
    <source>
        <dbReference type="Google" id="ProtNLM"/>
    </source>
</evidence>
<gene>
    <name evidence="2" type="ORF">LTR69_011429</name>
</gene>
<feature type="region of interest" description="Disordered" evidence="1">
    <location>
        <begin position="494"/>
        <end position="524"/>
    </location>
</feature>
<dbReference type="PANTHER" id="PTHR37012:SF2">
    <property type="entry name" value="BZIP DOMAIN-CONTAINING PROTEIN-RELATED"/>
    <property type="match status" value="1"/>
</dbReference>
<feature type="compositionally biased region" description="Low complexity" evidence="1">
    <location>
        <begin position="1"/>
        <end position="31"/>
    </location>
</feature>
<proteinExistence type="predicted"/>
<feature type="compositionally biased region" description="Polar residues" evidence="1">
    <location>
        <begin position="572"/>
        <end position="594"/>
    </location>
</feature>
<name>A0ABR0IV05_9EURO</name>
<dbReference type="Proteomes" id="UP001345691">
    <property type="component" value="Unassembled WGS sequence"/>
</dbReference>
<evidence type="ECO:0000256" key="1">
    <source>
        <dbReference type="SAM" id="MobiDB-lite"/>
    </source>
</evidence>
<evidence type="ECO:0000313" key="2">
    <source>
        <dbReference type="EMBL" id="KAK5048143.1"/>
    </source>
</evidence>
<dbReference type="PANTHER" id="PTHR37012">
    <property type="entry name" value="B-ZIP TRANSCRIPTION FACTOR (EUROFUNG)-RELATED"/>
    <property type="match status" value="1"/>
</dbReference>